<name>A0A376GDE6_9FLAO</name>
<organism evidence="1 2">
    <name type="scientific">Empedobacter falsenii</name>
    <dbReference type="NCBI Taxonomy" id="343874"/>
    <lineage>
        <taxon>Bacteria</taxon>
        <taxon>Pseudomonadati</taxon>
        <taxon>Bacteroidota</taxon>
        <taxon>Flavobacteriia</taxon>
        <taxon>Flavobacteriales</taxon>
        <taxon>Weeksellaceae</taxon>
        <taxon>Empedobacter</taxon>
    </lineage>
</organism>
<accession>A0A376GDE6</accession>
<dbReference type="AlphaFoldDB" id="A0A376GDE6"/>
<dbReference type="RefSeq" id="WP_115000707.1">
    <property type="nucleotide sequence ID" value="NZ_UFXS01000001.1"/>
</dbReference>
<gene>
    <name evidence="1" type="ORF">NCTC13456_02446</name>
</gene>
<proteinExistence type="predicted"/>
<sequence length="221" mass="24684">MAINLQKVTIEKSGDTHSIDLTKRDHSTKEIVINLNWSQEKKTKNGGFLSGLFGGNKDIDLDLGVFYELTDGSKNCIDGLQFSKGQGGPRDRKTRQGCYTYEPWIWHTGDDRGASAGSGENVIVNPQALDKIKRIIVYCFIYDGVARWAETNAVVTIKVPGNPDIEVQMGQQNDHKKFCAIAEILISPTAMQVKKLISFHNSHGDCDRMYNWGMKWEAGSK</sequence>
<reference evidence="1 2" key="1">
    <citation type="submission" date="2018-06" db="EMBL/GenBank/DDBJ databases">
        <authorList>
            <consortium name="Pathogen Informatics"/>
            <person name="Doyle S."/>
        </authorList>
    </citation>
    <scope>NUCLEOTIDE SEQUENCE [LARGE SCALE GENOMIC DNA]</scope>
    <source>
        <strain evidence="1 2">NCTC13456</strain>
    </source>
</reference>
<dbReference type="InterPro" id="IPR003325">
    <property type="entry name" value="TerD"/>
</dbReference>
<evidence type="ECO:0000313" key="1">
    <source>
        <dbReference type="EMBL" id="STD58819.1"/>
    </source>
</evidence>
<dbReference type="EMBL" id="UFXS01000001">
    <property type="protein sequence ID" value="STD58819.1"/>
    <property type="molecule type" value="Genomic_DNA"/>
</dbReference>
<protein>
    <submittedName>
        <fullName evidence="1">Uncharacterized protein involved in stress response</fullName>
    </submittedName>
</protein>
<dbReference type="CDD" id="cd06974">
    <property type="entry name" value="TerD_like"/>
    <property type="match status" value="1"/>
</dbReference>
<dbReference type="Proteomes" id="UP000254737">
    <property type="component" value="Unassembled WGS sequence"/>
</dbReference>
<dbReference type="Gene3D" id="2.60.60.30">
    <property type="entry name" value="sav2460 like domains"/>
    <property type="match status" value="1"/>
</dbReference>
<dbReference type="STRING" id="343874.GCA_000805695_02097"/>
<evidence type="ECO:0000313" key="2">
    <source>
        <dbReference type="Proteomes" id="UP000254737"/>
    </source>
</evidence>